<keyword evidence="1" id="KW-1133">Transmembrane helix</keyword>
<keyword evidence="1" id="KW-0472">Membrane</keyword>
<evidence type="ECO:0000256" key="1">
    <source>
        <dbReference type="SAM" id="Phobius"/>
    </source>
</evidence>
<keyword evidence="1" id="KW-0812">Transmembrane</keyword>
<evidence type="ECO:0000313" key="3">
    <source>
        <dbReference type="EMBL" id="GAE35602.1"/>
    </source>
</evidence>
<dbReference type="Pfam" id="PF13455">
    <property type="entry name" value="MUG113"/>
    <property type="match status" value="1"/>
</dbReference>
<dbReference type="EMBL" id="BAUV01000020">
    <property type="protein sequence ID" value="GAE35602.1"/>
    <property type="molecule type" value="Genomic_DNA"/>
</dbReference>
<dbReference type="OrthoDB" id="647741at2"/>
<reference evidence="3 4" key="1">
    <citation type="journal article" date="2014" name="Genome Announc.">
        <title>Draft Genome Sequences of Three Alkaliphilic Bacillus Strains, Bacillus wakoensis JCM 9140T, Bacillus akibai JCM 9157T, and Bacillus hemicellulosilyticus JCM 9152T.</title>
        <authorList>
            <person name="Yuki M."/>
            <person name="Oshima K."/>
            <person name="Suda W."/>
            <person name="Oshida Y."/>
            <person name="Kitamura K."/>
            <person name="Iida T."/>
            <person name="Hattori M."/>
            <person name="Ohkuma M."/>
        </authorList>
    </citation>
    <scope>NUCLEOTIDE SEQUENCE [LARGE SCALE GENOMIC DNA]</scope>
    <source>
        <strain evidence="3 4">JCM 9157</strain>
    </source>
</reference>
<proteinExistence type="predicted"/>
<organism evidence="3 4">
    <name type="scientific">Halalkalibacter akibai (strain ATCC 43226 / DSM 21942 / CIP 109018 / JCM 9157 / 1139)</name>
    <name type="common">Bacillus akibai</name>
    <dbReference type="NCBI Taxonomy" id="1236973"/>
    <lineage>
        <taxon>Bacteria</taxon>
        <taxon>Bacillati</taxon>
        <taxon>Bacillota</taxon>
        <taxon>Bacilli</taxon>
        <taxon>Bacillales</taxon>
        <taxon>Bacillaceae</taxon>
        <taxon>Halalkalibacter</taxon>
    </lineage>
</organism>
<dbReference type="RefSeq" id="WP_052013117.1">
    <property type="nucleotide sequence ID" value="NZ_BAUV01000020.1"/>
</dbReference>
<dbReference type="InterPro" id="IPR018306">
    <property type="entry name" value="Phage_T5_Orf172_DNA-bd"/>
</dbReference>
<evidence type="ECO:0000259" key="2">
    <source>
        <dbReference type="SMART" id="SM00974"/>
    </source>
</evidence>
<gene>
    <name evidence="3" type="ORF">JCM9157_2716</name>
</gene>
<dbReference type="eggNOG" id="ENOG5033D6Z">
    <property type="taxonomic scope" value="Bacteria"/>
</dbReference>
<dbReference type="SMART" id="SM00974">
    <property type="entry name" value="T5orf172"/>
    <property type="match status" value="1"/>
</dbReference>
<dbReference type="Proteomes" id="UP000018896">
    <property type="component" value="Unassembled WGS sequence"/>
</dbReference>
<feature type="domain" description="Bacteriophage T5 Orf172 DNA-binding" evidence="2">
    <location>
        <begin position="61"/>
        <end position="137"/>
    </location>
</feature>
<dbReference type="STRING" id="1236973.JCM9157_2716"/>
<comment type="caution">
    <text evidence="3">The sequence shown here is derived from an EMBL/GenBank/DDBJ whole genome shotgun (WGS) entry which is preliminary data.</text>
</comment>
<sequence>MDLFDIIVIAVISLLIFILWKHYNPYNNDEKNIEEWHDLGLVRHRYDSQNLDSGFVYFVRESGNNRVKIGKAKNPEQRIKSDFGTIMPYEFSVEHLIQTRNYHKTENLFHRYFDQKRYKGEWFDLSEEEIEWVKKSNYPRDIDDSIKGY</sequence>
<keyword evidence="4" id="KW-1185">Reference proteome</keyword>
<evidence type="ECO:0000313" key="4">
    <source>
        <dbReference type="Proteomes" id="UP000018896"/>
    </source>
</evidence>
<accession>W4QUM7</accession>
<feature type="transmembrane region" description="Helical" evidence="1">
    <location>
        <begin position="6"/>
        <end position="23"/>
    </location>
</feature>
<protein>
    <recommendedName>
        <fullName evidence="2">Bacteriophage T5 Orf172 DNA-binding domain-containing protein</fullName>
    </recommendedName>
</protein>
<name>W4QUM7_HALA3</name>
<dbReference type="AlphaFoldDB" id="W4QUM7"/>